<name>X1EYG7_9ZZZZ</name>
<sequence>NLAISEVTGPDGKIITAEQLEKQMHSFNKEWKDIGWGWPFNWMPKALLRIPGASRFHPQEELALPPSDPSAFPPEMYQQKQQVQQQTKASQMTRDIEAGR</sequence>
<evidence type="ECO:0000313" key="2">
    <source>
        <dbReference type="EMBL" id="GAH13643.1"/>
    </source>
</evidence>
<evidence type="ECO:0000256" key="1">
    <source>
        <dbReference type="SAM" id="MobiDB-lite"/>
    </source>
</evidence>
<accession>X1EYG7</accession>
<comment type="caution">
    <text evidence="2">The sequence shown here is derived from an EMBL/GenBank/DDBJ whole genome shotgun (WGS) entry which is preliminary data.</text>
</comment>
<gene>
    <name evidence="2" type="ORF">S01H4_63328</name>
</gene>
<dbReference type="AlphaFoldDB" id="X1EYG7"/>
<organism evidence="2">
    <name type="scientific">marine sediment metagenome</name>
    <dbReference type="NCBI Taxonomy" id="412755"/>
    <lineage>
        <taxon>unclassified sequences</taxon>
        <taxon>metagenomes</taxon>
        <taxon>ecological metagenomes</taxon>
    </lineage>
</organism>
<dbReference type="EMBL" id="BART01038050">
    <property type="protein sequence ID" value="GAH13643.1"/>
    <property type="molecule type" value="Genomic_DNA"/>
</dbReference>
<feature type="non-terminal residue" evidence="2">
    <location>
        <position position="1"/>
    </location>
</feature>
<protein>
    <submittedName>
        <fullName evidence="2">Uncharacterized protein</fullName>
    </submittedName>
</protein>
<feature type="region of interest" description="Disordered" evidence="1">
    <location>
        <begin position="59"/>
        <end position="100"/>
    </location>
</feature>
<reference evidence="2" key="1">
    <citation type="journal article" date="2014" name="Front. Microbiol.">
        <title>High frequency of phylogenetically diverse reductive dehalogenase-homologous genes in deep subseafloor sedimentary metagenomes.</title>
        <authorList>
            <person name="Kawai M."/>
            <person name="Futagami T."/>
            <person name="Toyoda A."/>
            <person name="Takaki Y."/>
            <person name="Nishi S."/>
            <person name="Hori S."/>
            <person name="Arai W."/>
            <person name="Tsubouchi T."/>
            <person name="Morono Y."/>
            <person name="Uchiyama I."/>
            <person name="Ito T."/>
            <person name="Fujiyama A."/>
            <person name="Inagaki F."/>
            <person name="Takami H."/>
        </authorList>
    </citation>
    <scope>NUCLEOTIDE SEQUENCE</scope>
    <source>
        <strain evidence="2">Expedition CK06-06</strain>
    </source>
</reference>
<proteinExistence type="predicted"/>